<name>A0A9Q1GB44_SYNKA</name>
<sequence>MKEDGSMTRTCLEKDSYVTGLLHPPLGCPIQHRAMPSSALLTPPGRDIILRPKTTEERGIRNATHEIRRCINNNSQWVRSGCYESEAVRW</sequence>
<comment type="caution">
    <text evidence="1">The sequence shown here is derived from an EMBL/GenBank/DDBJ whole genome shotgun (WGS) entry which is preliminary data.</text>
</comment>
<gene>
    <name evidence="1" type="ORF">SKAU_G00010910</name>
</gene>
<proteinExistence type="predicted"/>
<dbReference type="EMBL" id="JAINUF010000001">
    <property type="protein sequence ID" value="KAJ8380313.1"/>
    <property type="molecule type" value="Genomic_DNA"/>
</dbReference>
<keyword evidence="2" id="KW-1185">Reference proteome</keyword>
<reference evidence="1" key="1">
    <citation type="journal article" date="2023" name="Science">
        <title>Genome structures resolve the early diversification of teleost fishes.</title>
        <authorList>
            <person name="Parey E."/>
            <person name="Louis A."/>
            <person name="Montfort J."/>
            <person name="Bouchez O."/>
            <person name="Roques C."/>
            <person name="Iampietro C."/>
            <person name="Lluch J."/>
            <person name="Castinel A."/>
            <person name="Donnadieu C."/>
            <person name="Desvignes T."/>
            <person name="Floi Bucao C."/>
            <person name="Jouanno E."/>
            <person name="Wen M."/>
            <person name="Mejri S."/>
            <person name="Dirks R."/>
            <person name="Jansen H."/>
            <person name="Henkel C."/>
            <person name="Chen W.J."/>
            <person name="Zahm M."/>
            <person name="Cabau C."/>
            <person name="Klopp C."/>
            <person name="Thompson A.W."/>
            <person name="Robinson-Rechavi M."/>
            <person name="Braasch I."/>
            <person name="Lecointre G."/>
            <person name="Bobe J."/>
            <person name="Postlethwait J.H."/>
            <person name="Berthelot C."/>
            <person name="Roest Crollius H."/>
            <person name="Guiguen Y."/>
        </authorList>
    </citation>
    <scope>NUCLEOTIDE SEQUENCE</scope>
    <source>
        <strain evidence="1">WJC10195</strain>
    </source>
</reference>
<organism evidence="1 2">
    <name type="scientific">Synaphobranchus kaupii</name>
    <name type="common">Kaup's arrowtooth eel</name>
    <dbReference type="NCBI Taxonomy" id="118154"/>
    <lineage>
        <taxon>Eukaryota</taxon>
        <taxon>Metazoa</taxon>
        <taxon>Chordata</taxon>
        <taxon>Craniata</taxon>
        <taxon>Vertebrata</taxon>
        <taxon>Euteleostomi</taxon>
        <taxon>Actinopterygii</taxon>
        <taxon>Neopterygii</taxon>
        <taxon>Teleostei</taxon>
        <taxon>Anguilliformes</taxon>
        <taxon>Synaphobranchidae</taxon>
        <taxon>Synaphobranchus</taxon>
    </lineage>
</organism>
<protein>
    <submittedName>
        <fullName evidence="1">Uncharacterized protein</fullName>
    </submittedName>
</protein>
<dbReference type="AlphaFoldDB" id="A0A9Q1GB44"/>
<evidence type="ECO:0000313" key="2">
    <source>
        <dbReference type="Proteomes" id="UP001152622"/>
    </source>
</evidence>
<evidence type="ECO:0000313" key="1">
    <source>
        <dbReference type="EMBL" id="KAJ8380313.1"/>
    </source>
</evidence>
<dbReference type="Proteomes" id="UP001152622">
    <property type="component" value="Chromosome 1"/>
</dbReference>
<accession>A0A9Q1GB44</accession>